<dbReference type="OrthoDB" id="10649630at2759"/>
<organism evidence="2 3">
    <name type="scientific">Hyaloscypha variabilis (strain UAMH 11265 / GT02V1 / F)</name>
    <name type="common">Meliniomyces variabilis</name>
    <dbReference type="NCBI Taxonomy" id="1149755"/>
    <lineage>
        <taxon>Eukaryota</taxon>
        <taxon>Fungi</taxon>
        <taxon>Dikarya</taxon>
        <taxon>Ascomycota</taxon>
        <taxon>Pezizomycotina</taxon>
        <taxon>Leotiomycetes</taxon>
        <taxon>Helotiales</taxon>
        <taxon>Hyaloscyphaceae</taxon>
        <taxon>Hyaloscypha</taxon>
        <taxon>Hyaloscypha variabilis</taxon>
    </lineage>
</organism>
<protein>
    <submittedName>
        <fullName evidence="2">Uncharacterized protein</fullName>
    </submittedName>
</protein>
<feature type="region of interest" description="Disordered" evidence="1">
    <location>
        <begin position="1"/>
        <end position="23"/>
    </location>
</feature>
<dbReference type="Proteomes" id="UP000235786">
    <property type="component" value="Unassembled WGS sequence"/>
</dbReference>
<evidence type="ECO:0000256" key="1">
    <source>
        <dbReference type="SAM" id="MobiDB-lite"/>
    </source>
</evidence>
<reference evidence="2 3" key="1">
    <citation type="submission" date="2016-04" db="EMBL/GenBank/DDBJ databases">
        <title>A degradative enzymes factory behind the ericoid mycorrhizal symbiosis.</title>
        <authorList>
            <consortium name="DOE Joint Genome Institute"/>
            <person name="Martino E."/>
            <person name="Morin E."/>
            <person name="Grelet G."/>
            <person name="Kuo A."/>
            <person name="Kohler A."/>
            <person name="Daghino S."/>
            <person name="Barry K."/>
            <person name="Choi C."/>
            <person name="Cichocki N."/>
            <person name="Clum A."/>
            <person name="Copeland A."/>
            <person name="Hainaut M."/>
            <person name="Haridas S."/>
            <person name="Labutti K."/>
            <person name="Lindquist E."/>
            <person name="Lipzen A."/>
            <person name="Khouja H.-R."/>
            <person name="Murat C."/>
            <person name="Ohm R."/>
            <person name="Olson A."/>
            <person name="Spatafora J."/>
            <person name="Veneault-Fourrey C."/>
            <person name="Henrissat B."/>
            <person name="Grigoriev I."/>
            <person name="Martin F."/>
            <person name="Perotto S."/>
        </authorList>
    </citation>
    <scope>NUCLEOTIDE SEQUENCE [LARGE SCALE GENOMIC DNA]</scope>
    <source>
        <strain evidence="2 3">F</strain>
    </source>
</reference>
<keyword evidence="3" id="KW-1185">Reference proteome</keyword>
<gene>
    <name evidence="2" type="ORF">L207DRAFT_594836</name>
</gene>
<feature type="compositionally biased region" description="Basic and acidic residues" evidence="1">
    <location>
        <begin position="88"/>
        <end position="104"/>
    </location>
</feature>
<proteinExistence type="predicted"/>
<evidence type="ECO:0000313" key="3">
    <source>
        <dbReference type="Proteomes" id="UP000235786"/>
    </source>
</evidence>
<sequence>MKHVQRRRSGFQPRGHDSINSNLTREPVRMLYDRHGWGGTIQRTGLGSMAGDVQGSEFHGRMEGDLEKRKVRCNADWLHRNLPGGQDGTKEERNEASGRHKPLDSGRLVPSVQPAFADLRRGERQNAECRMQVQDGRRALRSFQHRWASSDRAAQEWRSGRGPLQGASSPPGVVPNATLRLPAAREGVQRRLSQPVSLVPPPPIISVNAQVPSAGCR</sequence>
<feature type="region of interest" description="Disordered" evidence="1">
    <location>
        <begin position="78"/>
        <end position="106"/>
    </location>
</feature>
<feature type="region of interest" description="Disordered" evidence="1">
    <location>
        <begin position="151"/>
        <end position="176"/>
    </location>
</feature>
<name>A0A2J6SCK6_HYAVF</name>
<dbReference type="EMBL" id="KZ613937">
    <property type="protein sequence ID" value="PMD48497.1"/>
    <property type="molecule type" value="Genomic_DNA"/>
</dbReference>
<evidence type="ECO:0000313" key="2">
    <source>
        <dbReference type="EMBL" id="PMD48497.1"/>
    </source>
</evidence>
<dbReference type="AlphaFoldDB" id="A0A2J6SCK6"/>
<accession>A0A2J6SCK6</accession>